<dbReference type="PROSITE" id="PS01309">
    <property type="entry name" value="UPF0057"/>
    <property type="match status" value="1"/>
</dbReference>
<keyword evidence="3 7" id="KW-0812">Transmembrane</keyword>
<dbReference type="Pfam" id="PF01679">
    <property type="entry name" value="Pmp3"/>
    <property type="match status" value="1"/>
</dbReference>
<feature type="region of interest" description="Disordered" evidence="6">
    <location>
        <begin position="91"/>
        <end position="117"/>
    </location>
</feature>
<dbReference type="PANTHER" id="PTHR21659:SF114">
    <property type="entry name" value="PROTEIN SNA4"/>
    <property type="match status" value="1"/>
</dbReference>
<evidence type="ECO:0000256" key="6">
    <source>
        <dbReference type="SAM" id="MobiDB-lite"/>
    </source>
</evidence>
<evidence type="ECO:0008006" key="10">
    <source>
        <dbReference type="Google" id="ProtNLM"/>
    </source>
</evidence>
<dbReference type="KEGG" id="tbl:TBLA_0F02000"/>
<comment type="subcellular location">
    <subcellularLocation>
        <location evidence="1">Membrane</location>
    </subcellularLocation>
</comment>
<protein>
    <recommendedName>
        <fullName evidence="10">Stress response RCI peptide</fullName>
    </recommendedName>
</protein>
<dbReference type="InterPro" id="IPR000612">
    <property type="entry name" value="PMP3"/>
</dbReference>
<dbReference type="GeneID" id="14496851"/>
<dbReference type="eggNOG" id="KOG1773">
    <property type="taxonomic scope" value="Eukaryota"/>
</dbReference>
<organism evidence="8 9">
    <name type="scientific">Henningerozyma blattae (strain ATCC 34711 / CBS 6284 / DSM 70876 / NBRC 10599 / NRRL Y-10934 / UCD 77-7)</name>
    <name type="common">Yeast</name>
    <name type="synonym">Tetrapisispora blattae</name>
    <dbReference type="NCBI Taxonomy" id="1071380"/>
    <lineage>
        <taxon>Eukaryota</taxon>
        <taxon>Fungi</taxon>
        <taxon>Dikarya</taxon>
        <taxon>Ascomycota</taxon>
        <taxon>Saccharomycotina</taxon>
        <taxon>Saccharomycetes</taxon>
        <taxon>Saccharomycetales</taxon>
        <taxon>Saccharomycetaceae</taxon>
        <taxon>Henningerozyma</taxon>
    </lineage>
</organism>
<evidence type="ECO:0000313" key="9">
    <source>
        <dbReference type="Proteomes" id="UP000002866"/>
    </source>
</evidence>
<dbReference type="OMA" id="TIYYVYR"/>
<sequence length="148" mass="16488">MCVYVCCTAGDFILYLVAFLFPPLAVIFRSGLCSQDLLLNILLTMFGIFPGTLHALYYITITSPLRRDNEFIVIYQQGWVDTERYANGNINAPNNNNNMNLNNVGSSSNANTYTNTQTPLLNNTRAQTDNKIQQEQQHMSGAPPPYGG</sequence>
<dbReference type="EMBL" id="HE806321">
    <property type="protein sequence ID" value="CCH61742.1"/>
    <property type="molecule type" value="Genomic_DNA"/>
</dbReference>
<dbReference type="AlphaFoldDB" id="I2H5U0"/>
<evidence type="ECO:0000256" key="4">
    <source>
        <dbReference type="ARBA" id="ARBA00022989"/>
    </source>
</evidence>
<dbReference type="HOGENOM" id="CLU_107649_0_2_1"/>
<dbReference type="FunCoup" id="I2H5U0">
    <property type="interactions" value="368"/>
</dbReference>
<keyword evidence="5 7" id="KW-0472">Membrane</keyword>
<dbReference type="OrthoDB" id="2802411at2759"/>
<evidence type="ECO:0000256" key="3">
    <source>
        <dbReference type="ARBA" id="ARBA00022692"/>
    </source>
</evidence>
<accession>I2H5U0</accession>
<proteinExistence type="inferred from homology"/>
<evidence type="ECO:0000256" key="2">
    <source>
        <dbReference type="ARBA" id="ARBA00009530"/>
    </source>
</evidence>
<keyword evidence="9" id="KW-1185">Reference proteome</keyword>
<feature type="compositionally biased region" description="Polar residues" evidence="6">
    <location>
        <begin position="104"/>
        <end position="117"/>
    </location>
</feature>
<dbReference type="GO" id="GO:0016020">
    <property type="term" value="C:membrane"/>
    <property type="evidence" value="ECO:0007669"/>
    <property type="project" value="UniProtKB-SubCell"/>
</dbReference>
<comment type="similarity">
    <text evidence="2">Belongs to the UPF0057 (PMP3) family.</text>
</comment>
<evidence type="ECO:0000256" key="7">
    <source>
        <dbReference type="SAM" id="Phobius"/>
    </source>
</evidence>
<reference evidence="8 9" key="1">
    <citation type="journal article" date="2011" name="Proc. Natl. Acad. Sci. U.S.A.">
        <title>Evolutionary erosion of yeast sex chromosomes by mating-type switching accidents.</title>
        <authorList>
            <person name="Gordon J.L."/>
            <person name="Armisen D."/>
            <person name="Proux-Wera E."/>
            <person name="Oheigeartaigh S.S."/>
            <person name="Byrne K.P."/>
            <person name="Wolfe K.H."/>
        </authorList>
    </citation>
    <scope>NUCLEOTIDE SEQUENCE [LARGE SCALE GENOMIC DNA]</scope>
    <source>
        <strain evidence="9">ATCC 34711 / CBS 6284 / DSM 70876 / NBRC 10599 / NRRL Y-10934 / UCD 77-7</strain>
    </source>
</reference>
<evidence type="ECO:0000256" key="1">
    <source>
        <dbReference type="ARBA" id="ARBA00004370"/>
    </source>
</evidence>
<dbReference type="InParanoid" id="I2H5U0"/>
<evidence type="ECO:0000256" key="5">
    <source>
        <dbReference type="ARBA" id="ARBA00023136"/>
    </source>
</evidence>
<feature type="compositionally biased region" description="Low complexity" evidence="6">
    <location>
        <begin position="91"/>
        <end position="103"/>
    </location>
</feature>
<dbReference type="RefSeq" id="XP_004181261.1">
    <property type="nucleotide sequence ID" value="XM_004181213.1"/>
</dbReference>
<evidence type="ECO:0000313" key="8">
    <source>
        <dbReference type="EMBL" id="CCH61742.1"/>
    </source>
</evidence>
<feature type="region of interest" description="Disordered" evidence="6">
    <location>
        <begin position="129"/>
        <end position="148"/>
    </location>
</feature>
<gene>
    <name evidence="8" type="primary">TBLA0F02000</name>
    <name evidence="8" type="ORF">TBLA_0F02000</name>
</gene>
<name>I2H5U0_HENB6</name>
<feature type="transmembrane region" description="Helical" evidence="7">
    <location>
        <begin position="37"/>
        <end position="59"/>
    </location>
</feature>
<dbReference type="Proteomes" id="UP000002866">
    <property type="component" value="Chromosome 6"/>
</dbReference>
<feature type="transmembrane region" description="Helical" evidence="7">
    <location>
        <begin position="12"/>
        <end position="31"/>
    </location>
</feature>
<feature type="compositionally biased region" description="Polar residues" evidence="6">
    <location>
        <begin position="129"/>
        <end position="139"/>
    </location>
</feature>
<keyword evidence="4 7" id="KW-1133">Transmembrane helix</keyword>
<dbReference type="PANTHER" id="PTHR21659">
    <property type="entry name" value="HYDROPHOBIC PROTEIN RCI2 LOW TEMPERATURE AND SALT RESPONSIVE PROTEIN LTI6 -RELATED"/>
    <property type="match status" value="1"/>
</dbReference>